<gene>
    <name evidence="2" type="ORF">SEPCBS57363_002630</name>
</gene>
<organism evidence="2 3">
    <name type="scientific">Sporothrix epigloea</name>
    <dbReference type="NCBI Taxonomy" id="1892477"/>
    <lineage>
        <taxon>Eukaryota</taxon>
        <taxon>Fungi</taxon>
        <taxon>Dikarya</taxon>
        <taxon>Ascomycota</taxon>
        <taxon>Pezizomycotina</taxon>
        <taxon>Sordariomycetes</taxon>
        <taxon>Sordariomycetidae</taxon>
        <taxon>Ophiostomatales</taxon>
        <taxon>Ophiostomataceae</taxon>
        <taxon>Sporothrix</taxon>
    </lineage>
</organism>
<feature type="region of interest" description="Disordered" evidence="1">
    <location>
        <begin position="60"/>
        <end position="104"/>
    </location>
</feature>
<accession>A0ABP0DL33</accession>
<proteinExistence type="predicted"/>
<feature type="region of interest" description="Disordered" evidence="1">
    <location>
        <begin position="1"/>
        <end position="22"/>
    </location>
</feature>
<dbReference type="Proteomes" id="UP001642501">
    <property type="component" value="Unassembled WGS sequence"/>
</dbReference>
<protein>
    <submittedName>
        <fullName evidence="2">Uncharacterized protein</fullName>
    </submittedName>
</protein>
<evidence type="ECO:0000313" key="2">
    <source>
        <dbReference type="EMBL" id="CAK7267526.1"/>
    </source>
</evidence>
<name>A0ABP0DL33_9PEZI</name>
<evidence type="ECO:0000313" key="3">
    <source>
        <dbReference type="Proteomes" id="UP001642501"/>
    </source>
</evidence>
<feature type="non-terminal residue" evidence="2">
    <location>
        <position position="1"/>
    </location>
</feature>
<sequence length="104" mass="10667">SHQINAMPRPSPPTTLGRAAPVPSAAEVSMANKTANAFLGARRPVWLTAGARQQVTFTTGATSAASAAPEAAPTTEAHEQAPPAVPLPDPKLKPGNLSNQYVSM</sequence>
<feature type="compositionally biased region" description="Low complexity" evidence="1">
    <location>
        <begin position="60"/>
        <end position="75"/>
    </location>
</feature>
<evidence type="ECO:0000256" key="1">
    <source>
        <dbReference type="SAM" id="MobiDB-lite"/>
    </source>
</evidence>
<reference evidence="2 3" key="1">
    <citation type="submission" date="2024-01" db="EMBL/GenBank/DDBJ databases">
        <authorList>
            <person name="Allen C."/>
            <person name="Tagirdzhanova G."/>
        </authorList>
    </citation>
    <scope>NUCLEOTIDE SEQUENCE [LARGE SCALE GENOMIC DNA]</scope>
    <source>
        <strain evidence="2 3">CBS 573.63</strain>
    </source>
</reference>
<keyword evidence="3" id="KW-1185">Reference proteome</keyword>
<comment type="caution">
    <text evidence="2">The sequence shown here is derived from an EMBL/GenBank/DDBJ whole genome shotgun (WGS) entry which is preliminary data.</text>
</comment>
<dbReference type="EMBL" id="CAWUOM010000036">
    <property type="protein sequence ID" value="CAK7267526.1"/>
    <property type="molecule type" value="Genomic_DNA"/>
</dbReference>